<keyword evidence="4" id="KW-1185">Reference proteome</keyword>
<organism evidence="3 4">
    <name type="scientific">Forsythia ovata</name>
    <dbReference type="NCBI Taxonomy" id="205694"/>
    <lineage>
        <taxon>Eukaryota</taxon>
        <taxon>Viridiplantae</taxon>
        <taxon>Streptophyta</taxon>
        <taxon>Embryophyta</taxon>
        <taxon>Tracheophyta</taxon>
        <taxon>Spermatophyta</taxon>
        <taxon>Magnoliopsida</taxon>
        <taxon>eudicotyledons</taxon>
        <taxon>Gunneridae</taxon>
        <taxon>Pentapetalae</taxon>
        <taxon>asterids</taxon>
        <taxon>lamiids</taxon>
        <taxon>Lamiales</taxon>
        <taxon>Oleaceae</taxon>
        <taxon>Forsythieae</taxon>
        <taxon>Forsythia</taxon>
    </lineage>
</organism>
<evidence type="ECO:0000313" key="4">
    <source>
        <dbReference type="Proteomes" id="UP001604277"/>
    </source>
</evidence>
<dbReference type="Proteomes" id="UP001604277">
    <property type="component" value="Unassembled WGS sequence"/>
</dbReference>
<dbReference type="EMBL" id="JBFOLJ010000001">
    <property type="protein sequence ID" value="KAL2556736.1"/>
    <property type="molecule type" value="Genomic_DNA"/>
</dbReference>
<dbReference type="InterPro" id="IPR044179">
    <property type="entry name" value="PPR5-like"/>
</dbReference>
<comment type="similarity">
    <text evidence="1">Belongs to the PPR family. P subfamily.</text>
</comment>
<dbReference type="InterPro" id="IPR002885">
    <property type="entry name" value="PPR_rpt"/>
</dbReference>
<dbReference type="AlphaFoldDB" id="A0ABD1X426"/>
<reference evidence="4" key="1">
    <citation type="submission" date="2024-07" db="EMBL/GenBank/DDBJ databases">
        <title>Two chromosome-level genome assemblies of Korean endemic species Abeliophyllum distichum and Forsythia ovata (Oleaceae).</title>
        <authorList>
            <person name="Jang H."/>
        </authorList>
    </citation>
    <scope>NUCLEOTIDE SEQUENCE [LARGE SCALE GENOMIC DNA]</scope>
</reference>
<name>A0ABD1X426_9LAMI</name>
<evidence type="ECO:0000256" key="1">
    <source>
        <dbReference type="ARBA" id="ARBA00007626"/>
    </source>
</evidence>
<comment type="caution">
    <text evidence="3">The sequence shown here is derived from an EMBL/GenBank/DDBJ whole genome shotgun (WGS) entry which is preliminary data.</text>
</comment>
<dbReference type="Gene3D" id="1.25.40.10">
    <property type="entry name" value="Tetratricopeptide repeat domain"/>
    <property type="match status" value="1"/>
</dbReference>
<dbReference type="PANTHER" id="PTHR47874:SF1">
    <property type="entry name" value="OS05G0407900 PROTEIN"/>
    <property type="match status" value="1"/>
</dbReference>
<evidence type="ECO:0000256" key="2">
    <source>
        <dbReference type="ARBA" id="ARBA00022737"/>
    </source>
</evidence>
<dbReference type="InterPro" id="IPR011990">
    <property type="entry name" value="TPR-like_helical_dom_sf"/>
</dbReference>
<proteinExistence type="inferred from homology"/>
<gene>
    <name evidence="3" type="ORF">Fot_01475</name>
</gene>
<evidence type="ECO:0000313" key="3">
    <source>
        <dbReference type="EMBL" id="KAL2556736.1"/>
    </source>
</evidence>
<sequence length="123" mass="13441">MGKQLDYAAPMTAAEYAKGICVATTLKSIDLAVELFAEAGNKQLKETSIYNALMSVYIFNGLAMKCQSLLQDLKGESTCSPTIVTYNILILGLGHLMLIDHMETALGEIMDLNLSPYVVKYNI</sequence>
<keyword evidence="2" id="KW-0677">Repeat</keyword>
<protein>
    <submittedName>
        <fullName evidence="3">Pentatricopeptide repeat-containing protein</fullName>
    </submittedName>
</protein>
<accession>A0ABD1X426</accession>
<dbReference type="Pfam" id="PF13041">
    <property type="entry name" value="PPR_2"/>
    <property type="match status" value="1"/>
</dbReference>
<dbReference type="PANTHER" id="PTHR47874">
    <property type="entry name" value="EXPRESSED PROTEIN"/>
    <property type="match status" value="1"/>
</dbReference>